<dbReference type="PRINTS" id="PR00954">
    <property type="entry name" value="FLGMOTORFLIG"/>
</dbReference>
<evidence type="ECO:0000256" key="1">
    <source>
        <dbReference type="ARBA" id="ARBA00004117"/>
    </source>
</evidence>
<dbReference type="GO" id="GO:0071973">
    <property type="term" value="P:bacterial-type flagellum-dependent cell motility"/>
    <property type="evidence" value="ECO:0007669"/>
    <property type="project" value="InterPro"/>
</dbReference>
<protein>
    <recommendedName>
        <fullName evidence="4">Flagellar motor switch protein FliG</fullName>
    </recommendedName>
</protein>
<name>A0A916WKJ7_9MICO</name>
<dbReference type="EMBL" id="BMGB01000001">
    <property type="protein sequence ID" value="GGB10384.1"/>
    <property type="molecule type" value="Genomic_DNA"/>
</dbReference>
<dbReference type="InterPro" id="IPR000090">
    <property type="entry name" value="Flg_Motor_Flig"/>
</dbReference>
<evidence type="ECO:0000256" key="5">
    <source>
        <dbReference type="ARBA" id="ARBA00022475"/>
    </source>
</evidence>
<evidence type="ECO:0000259" key="12">
    <source>
        <dbReference type="Pfam" id="PF14842"/>
    </source>
</evidence>
<comment type="caution">
    <text evidence="13">The sequence shown here is derived from an EMBL/GenBank/DDBJ whole genome shotgun (WGS) entry which is preliminary data.</text>
</comment>
<comment type="subcellular location">
    <subcellularLocation>
        <location evidence="1">Bacterial flagellum basal body</location>
    </subcellularLocation>
    <subcellularLocation>
        <location evidence="2">Cell membrane</location>
        <topology evidence="2">Peripheral membrane protein</topology>
        <orientation evidence="2">Cytoplasmic side</orientation>
    </subcellularLocation>
</comment>
<dbReference type="Proteomes" id="UP000606922">
    <property type="component" value="Unassembled WGS sequence"/>
</dbReference>
<dbReference type="Pfam" id="PF14842">
    <property type="entry name" value="FliG_N"/>
    <property type="match status" value="1"/>
</dbReference>
<feature type="domain" description="Flagellar motor switch protein FliG C-terminal" evidence="10">
    <location>
        <begin position="222"/>
        <end position="328"/>
    </location>
</feature>
<evidence type="ECO:0000313" key="14">
    <source>
        <dbReference type="Proteomes" id="UP000606922"/>
    </source>
</evidence>
<gene>
    <name evidence="13" type="primary">fliG</name>
    <name evidence="13" type="ORF">GCM10010979_26230</name>
</gene>
<dbReference type="Gene3D" id="1.10.220.30">
    <property type="match status" value="3"/>
</dbReference>
<evidence type="ECO:0000256" key="7">
    <source>
        <dbReference type="ARBA" id="ARBA00022779"/>
    </source>
</evidence>
<feature type="domain" description="Flagellar motor switch protein FliG N-terminal" evidence="12">
    <location>
        <begin position="8"/>
        <end position="109"/>
    </location>
</feature>
<keyword evidence="13" id="KW-0969">Cilium</keyword>
<dbReference type="PANTHER" id="PTHR30534:SF0">
    <property type="entry name" value="FLAGELLAR MOTOR SWITCH PROTEIN FLIG"/>
    <property type="match status" value="1"/>
</dbReference>
<accession>A0A916WKJ7</accession>
<keyword evidence="14" id="KW-1185">Reference proteome</keyword>
<evidence type="ECO:0000313" key="13">
    <source>
        <dbReference type="EMBL" id="GGB10384.1"/>
    </source>
</evidence>
<reference evidence="13" key="1">
    <citation type="journal article" date="2014" name="Int. J. Syst. Evol. Microbiol.">
        <title>Complete genome sequence of Corynebacterium casei LMG S-19264T (=DSM 44701T), isolated from a smear-ripened cheese.</title>
        <authorList>
            <consortium name="US DOE Joint Genome Institute (JGI-PGF)"/>
            <person name="Walter F."/>
            <person name="Albersmeier A."/>
            <person name="Kalinowski J."/>
            <person name="Ruckert C."/>
        </authorList>
    </citation>
    <scope>NUCLEOTIDE SEQUENCE</scope>
    <source>
        <strain evidence="13">CGMCC 1.12813</strain>
    </source>
</reference>
<organism evidence="13 14">
    <name type="scientific">Conyzicola nivalis</name>
    <dbReference type="NCBI Taxonomy" id="1477021"/>
    <lineage>
        <taxon>Bacteria</taxon>
        <taxon>Bacillati</taxon>
        <taxon>Actinomycetota</taxon>
        <taxon>Actinomycetes</taxon>
        <taxon>Micrococcales</taxon>
        <taxon>Microbacteriaceae</taxon>
        <taxon>Conyzicola</taxon>
    </lineage>
</organism>
<evidence type="ECO:0000256" key="4">
    <source>
        <dbReference type="ARBA" id="ARBA00021870"/>
    </source>
</evidence>
<dbReference type="GO" id="GO:0006935">
    <property type="term" value="P:chemotaxis"/>
    <property type="evidence" value="ECO:0007669"/>
    <property type="project" value="UniProtKB-KW"/>
</dbReference>
<dbReference type="Pfam" id="PF01706">
    <property type="entry name" value="FliG_C"/>
    <property type="match status" value="1"/>
</dbReference>
<dbReference type="Pfam" id="PF14841">
    <property type="entry name" value="FliG_M"/>
    <property type="match status" value="1"/>
</dbReference>
<keyword evidence="8" id="KW-0472">Membrane</keyword>
<dbReference type="PANTHER" id="PTHR30534">
    <property type="entry name" value="FLAGELLAR MOTOR SWITCH PROTEIN FLIG"/>
    <property type="match status" value="1"/>
</dbReference>
<keyword evidence="7" id="KW-0283">Flagellar rotation</keyword>
<evidence type="ECO:0000259" key="10">
    <source>
        <dbReference type="Pfam" id="PF01706"/>
    </source>
</evidence>
<dbReference type="NCBIfam" id="TIGR00207">
    <property type="entry name" value="fliG"/>
    <property type="match status" value="1"/>
</dbReference>
<sequence length="340" mass="36615">MTDVAAALSGTQKVAVVLMSMDQEAAAGVMKQFTEAEAEEIAGEIIKLRRVESSVADEVMTEYLDLTVKGGWSSRGGKDFANSLLEASFGAERAGDLMNRVASNMAGKAFEFLDSVESGQIVTLMDGELPQTIALVLAHMRPDHAAPVLAALDDDVRSEVAQSIGMMGTAIPEAVRIVADTLKLRAGAVVSSGESMDVVGGIQPLVEIINRADISTEKALLERLDEIDPELAEEVRSRMLTFADIVKLERRDVQQVLRGIDTAVLAVAMKGTTEAVTEVIKTNLSERNRELLDDETKSLGPVRASQVEEARAEVVRAIRDLEAQGSITVQRGSDEDEYVQ</sequence>
<dbReference type="RefSeq" id="WP_268235596.1">
    <property type="nucleotide sequence ID" value="NZ_BMGB01000001.1"/>
</dbReference>
<evidence type="ECO:0000259" key="11">
    <source>
        <dbReference type="Pfam" id="PF14841"/>
    </source>
</evidence>
<comment type="similarity">
    <text evidence="3">Belongs to the FliG family.</text>
</comment>
<evidence type="ECO:0000256" key="6">
    <source>
        <dbReference type="ARBA" id="ARBA00022500"/>
    </source>
</evidence>
<evidence type="ECO:0000256" key="9">
    <source>
        <dbReference type="ARBA" id="ARBA00023143"/>
    </source>
</evidence>
<keyword evidence="5" id="KW-1003">Cell membrane</keyword>
<dbReference type="GO" id="GO:0005886">
    <property type="term" value="C:plasma membrane"/>
    <property type="evidence" value="ECO:0007669"/>
    <property type="project" value="UniProtKB-SubCell"/>
</dbReference>
<keyword evidence="13" id="KW-0966">Cell projection</keyword>
<evidence type="ECO:0000256" key="8">
    <source>
        <dbReference type="ARBA" id="ARBA00023136"/>
    </source>
</evidence>
<keyword evidence="9" id="KW-0975">Bacterial flagellum</keyword>
<keyword evidence="6" id="KW-0145">Chemotaxis</keyword>
<dbReference type="GO" id="GO:0003774">
    <property type="term" value="F:cytoskeletal motor activity"/>
    <property type="evidence" value="ECO:0007669"/>
    <property type="project" value="InterPro"/>
</dbReference>
<dbReference type="SUPFAM" id="SSF48029">
    <property type="entry name" value="FliG"/>
    <property type="match status" value="2"/>
</dbReference>
<dbReference type="AlphaFoldDB" id="A0A916WKJ7"/>
<keyword evidence="13" id="KW-0282">Flagellum</keyword>
<dbReference type="InterPro" id="IPR028263">
    <property type="entry name" value="FliG_N"/>
</dbReference>
<reference evidence="13" key="2">
    <citation type="submission" date="2020-09" db="EMBL/GenBank/DDBJ databases">
        <authorList>
            <person name="Sun Q."/>
            <person name="Zhou Y."/>
        </authorList>
    </citation>
    <scope>NUCLEOTIDE SEQUENCE</scope>
    <source>
        <strain evidence="13">CGMCC 1.12813</strain>
    </source>
</reference>
<dbReference type="InterPro" id="IPR023087">
    <property type="entry name" value="Flg_Motor_Flig_C"/>
</dbReference>
<evidence type="ECO:0000256" key="3">
    <source>
        <dbReference type="ARBA" id="ARBA00010299"/>
    </source>
</evidence>
<dbReference type="InterPro" id="IPR011002">
    <property type="entry name" value="FliG_a-hlx"/>
</dbReference>
<dbReference type="InterPro" id="IPR032779">
    <property type="entry name" value="FliG_M"/>
</dbReference>
<dbReference type="GO" id="GO:0009425">
    <property type="term" value="C:bacterial-type flagellum basal body"/>
    <property type="evidence" value="ECO:0007669"/>
    <property type="project" value="UniProtKB-SubCell"/>
</dbReference>
<proteinExistence type="inferred from homology"/>
<evidence type="ECO:0000256" key="2">
    <source>
        <dbReference type="ARBA" id="ARBA00004413"/>
    </source>
</evidence>
<feature type="domain" description="Flagellar motor switch protein FliG middle" evidence="11">
    <location>
        <begin position="120"/>
        <end position="191"/>
    </location>
</feature>